<keyword evidence="8" id="KW-1185">Reference proteome</keyword>
<dbReference type="Proteomes" id="UP000289954">
    <property type="component" value="Unassembled WGS sequence"/>
</dbReference>
<reference evidence="7 8" key="1">
    <citation type="submission" date="2019-01" db="EMBL/GenBank/DDBJ databases">
        <title>Draft genome sequence of Cellulomonas takizawaensis strain TKZ-21.</title>
        <authorList>
            <person name="Yamamura H."/>
            <person name="Hayashi T."/>
            <person name="Hamada M."/>
            <person name="Serisawa Y."/>
            <person name="Matsuyama K."/>
            <person name="Nakagawa Y."/>
            <person name="Otoguro M."/>
            <person name="Yanagida F."/>
            <person name="Hayakawa M."/>
        </authorList>
    </citation>
    <scope>NUCLEOTIDE SEQUENCE [LARGE SCALE GENOMIC DNA]</scope>
    <source>
        <strain evidence="7 8">NBRC12680</strain>
    </source>
</reference>
<dbReference type="PANTHER" id="PTHR30346:SF0">
    <property type="entry name" value="HCA OPERON TRANSCRIPTIONAL ACTIVATOR HCAR"/>
    <property type="match status" value="1"/>
</dbReference>
<dbReference type="CDD" id="cd08414">
    <property type="entry name" value="PBP2_LTTR_aromatics_like"/>
    <property type="match status" value="1"/>
</dbReference>
<protein>
    <recommendedName>
        <fullName evidence="6">LysR substrate-binding domain-containing protein</fullName>
    </recommendedName>
</protein>
<dbReference type="SUPFAM" id="SSF53850">
    <property type="entry name" value="Periplasmic binding protein-like II"/>
    <property type="match status" value="1"/>
</dbReference>
<feature type="compositionally biased region" description="Low complexity" evidence="5">
    <location>
        <begin position="246"/>
        <end position="278"/>
    </location>
</feature>
<keyword evidence="2" id="KW-0805">Transcription regulation</keyword>
<comment type="caution">
    <text evidence="7">The sequence shown here is derived from an EMBL/GenBank/DDBJ whole genome shotgun (WGS) entry which is preliminary data.</text>
</comment>
<feature type="compositionally biased region" description="Gly residues" evidence="5">
    <location>
        <begin position="279"/>
        <end position="337"/>
    </location>
</feature>
<feature type="domain" description="LysR substrate-binding" evidence="6">
    <location>
        <begin position="72"/>
        <end position="245"/>
    </location>
</feature>
<organism evidence="7 8">
    <name type="scientific">Cellulomonas biazotea</name>
    <dbReference type="NCBI Taxonomy" id="1709"/>
    <lineage>
        <taxon>Bacteria</taxon>
        <taxon>Bacillati</taxon>
        <taxon>Actinomycetota</taxon>
        <taxon>Actinomycetes</taxon>
        <taxon>Micrococcales</taxon>
        <taxon>Cellulomonadaceae</taxon>
        <taxon>Cellulomonas</taxon>
    </lineage>
</organism>
<feature type="compositionally biased region" description="Low complexity" evidence="5">
    <location>
        <begin position="44"/>
        <end position="54"/>
    </location>
</feature>
<dbReference type="Pfam" id="PF03466">
    <property type="entry name" value="LysR_substrate"/>
    <property type="match status" value="1"/>
</dbReference>
<dbReference type="Gene3D" id="3.40.190.290">
    <property type="match status" value="1"/>
</dbReference>
<gene>
    <name evidence="7" type="ORF">CBZ_10220</name>
</gene>
<keyword evidence="3" id="KW-0238">DNA-binding</keyword>
<dbReference type="EMBL" id="BIMR01000061">
    <property type="protein sequence ID" value="GCE75966.1"/>
    <property type="molecule type" value="Genomic_DNA"/>
</dbReference>
<evidence type="ECO:0000313" key="7">
    <source>
        <dbReference type="EMBL" id="GCE75966.1"/>
    </source>
</evidence>
<feature type="region of interest" description="Disordered" evidence="5">
    <location>
        <begin position="246"/>
        <end position="350"/>
    </location>
</feature>
<dbReference type="PANTHER" id="PTHR30346">
    <property type="entry name" value="TRANSCRIPTIONAL DUAL REGULATOR HCAR-RELATED"/>
    <property type="match status" value="1"/>
</dbReference>
<evidence type="ECO:0000256" key="5">
    <source>
        <dbReference type="SAM" id="MobiDB-lite"/>
    </source>
</evidence>
<feature type="compositionally biased region" description="Basic and acidic residues" evidence="5">
    <location>
        <begin position="1"/>
        <end position="18"/>
    </location>
</feature>
<sequence>MTHDEGTDTMPTDDRPTDDLPTDEQVTGGRDDLPPDEPPAGVHPADAPRPAAGAAGPRTFRVLVVPGVNPDRWLRVWQDRLADVPLELVVSEPADAERRLRGGDADVAIVRLPVDRDGLSTIPLYIETTVVVAPREHVFSVAEEVTPDDLADETVIVPDDDLVGWTPPPGEPFVGGPVPTTADAVDLVAAGAGVVLLPQSVERLHHRRGVVARPVTDAPGSAVALVWVTERHDDLTEEFVGIVRGRTAASSRGRGTPPEPSGGRSAKSGGKPGSRSGKPAGGKGSGAKGSGGKGSGGKTTGKAGGRSTGGKTTGGKTTGGKTTGGKSTGGKPGGKKPGGTTPPRRPRRPR</sequence>
<dbReference type="AlphaFoldDB" id="A0A402DPE7"/>
<evidence type="ECO:0000256" key="4">
    <source>
        <dbReference type="ARBA" id="ARBA00023163"/>
    </source>
</evidence>
<evidence type="ECO:0000256" key="1">
    <source>
        <dbReference type="ARBA" id="ARBA00009437"/>
    </source>
</evidence>
<name>A0A402DPE7_9CELL</name>
<evidence type="ECO:0000256" key="3">
    <source>
        <dbReference type="ARBA" id="ARBA00023125"/>
    </source>
</evidence>
<evidence type="ECO:0000259" key="6">
    <source>
        <dbReference type="Pfam" id="PF03466"/>
    </source>
</evidence>
<feature type="region of interest" description="Disordered" evidence="5">
    <location>
        <begin position="1"/>
        <end position="54"/>
    </location>
</feature>
<dbReference type="GO" id="GO:0032993">
    <property type="term" value="C:protein-DNA complex"/>
    <property type="evidence" value="ECO:0007669"/>
    <property type="project" value="TreeGrafter"/>
</dbReference>
<dbReference type="Gene3D" id="3.40.190.10">
    <property type="entry name" value="Periplasmic binding protein-like II"/>
    <property type="match status" value="2"/>
</dbReference>
<evidence type="ECO:0000256" key="2">
    <source>
        <dbReference type="ARBA" id="ARBA00023015"/>
    </source>
</evidence>
<dbReference type="InterPro" id="IPR005119">
    <property type="entry name" value="LysR_subst-bd"/>
</dbReference>
<proteinExistence type="inferred from homology"/>
<comment type="similarity">
    <text evidence="1">Belongs to the LysR transcriptional regulatory family.</text>
</comment>
<evidence type="ECO:0000313" key="8">
    <source>
        <dbReference type="Proteomes" id="UP000289954"/>
    </source>
</evidence>
<dbReference type="GO" id="GO:0003700">
    <property type="term" value="F:DNA-binding transcription factor activity"/>
    <property type="evidence" value="ECO:0007669"/>
    <property type="project" value="TreeGrafter"/>
</dbReference>
<keyword evidence="4" id="KW-0804">Transcription</keyword>
<dbReference type="GO" id="GO:0003677">
    <property type="term" value="F:DNA binding"/>
    <property type="evidence" value="ECO:0007669"/>
    <property type="project" value="UniProtKB-KW"/>
</dbReference>
<accession>A0A402DPE7</accession>